<keyword evidence="4" id="KW-0238">DNA-binding</keyword>
<dbReference type="Gene3D" id="3.40.190.290">
    <property type="match status" value="1"/>
</dbReference>
<dbReference type="InterPro" id="IPR058163">
    <property type="entry name" value="LysR-type_TF_proteobact-type"/>
</dbReference>
<dbReference type="Pfam" id="PF00126">
    <property type="entry name" value="HTH_1"/>
    <property type="match status" value="1"/>
</dbReference>
<dbReference type="PROSITE" id="PS50931">
    <property type="entry name" value="HTH_LYSR"/>
    <property type="match status" value="1"/>
</dbReference>
<dbReference type="InterPro" id="IPR005119">
    <property type="entry name" value="LysR_subst-bd"/>
</dbReference>
<keyword evidence="5" id="KW-0804">Transcription</keyword>
<evidence type="ECO:0000313" key="8">
    <source>
        <dbReference type="Proteomes" id="UP001315278"/>
    </source>
</evidence>
<evidence type="ECO:0000256" key="1">
    <source>
        <dbReference type="ARBA" id="ARBA00003502"/>
    </source>
</evidence>
<keyword evidence="3" id="KW-0805">Transcription regulation</keyword>
<comment type="caution">
    <text evidence="7">The sequence shown here is derived from an EMBL/GenBank/DDBJ whole genome shotgun (WGS) entry which is preliminary data.</text>
</comment>
<reference evidence="8" key="1">
    <citation type="journal article" date="2021" name="ISME J.">
        <title>Evolutionary origin and ecological implication of a unique nif island in free-living Bradyrhizobium lineages.</title>
        <authorList>
            <person name="Tao J."/>
        </authorList>
    </citation>
    <scope>NUCLEOTIDE SEQUENCE [LARGE SCALE GENOMIC DNA]</scope>
    <source>
        <strain evidence="8">SZCCT0434</strain>
    </source>
</reference>
<dbReference type="InterPro" id="IPR000847">
    <property type="entry name" value="LysR_HTH_N"/>
</dbReference>
<dbReference type="Gene3D" id="1.10.10.10">
    <property type="entry name" value="Winged helix-like DNA-binding domain superfamily/Winged helix DNA-binding domain"/>
    <property type="match status" value="1"/>
</dbReference>
<dbReference type="CDD" id="cd08422">
    <property type="entry name" value="PBP2_CrgA_like"/>
    <property type="match status" value="1"/>
</dbReference>
<feature type="domain" description="HTH lysR-type" evidence="6">
    <location>
        <begin position="7"/>
        <end position="64"/>
    </location>
</feature>
<dbReference type="PANTHER" id="PTHR30537:SF72">
    <property type="entry name" value="LYSR FAMILY TRANSCRIPTIONAL REGULATOR"/>
    <property type="match status" value="1"/>
</dbReference>
<evidence type="ECO:0000256" key="4">
    <source>
        <dbReference type="ARBA" id="ARBA00023125"/>
    </source>
</evidence>
<dbReference type="EMBL" id="JAFCJH010000004">
    <property type="protein sequence ID" value="MBR0794920.1"/>
    <property type="molecule type" value="Genomic_DNA"/>
</dbReference>
<proteinExistence type="inferred from homology"/>
<keyword evidence="8" id="KW-1185">Reference proteome</keyword>
<protein>
    <submittedName>
        <fullName evidence="7">LysR family transcriptional regulator</fullName>
    </submittedName>
</protein>
<comment type="function">
    <text evidence="1">NodD regulates the expression of the nodABCFE genes which encode other nodulation proteins. NodD is also a negative regulator of its own expression. Binds flavonoids as inducers.</text>
</comment>
<gene>
    <name evidence="7" type="ORF">JQ615_05900</name>
</gene>
<comment type="similarity">
    <text evidence="2">Belongs to the LysR transcriptional regulatory family.</text>
</comment>
<accession>A0ABS5FDR3</accession>
<dbReference type="SUPFAM" id="SSF46785">
    <property type="entry name" value="Winged helix' DNA-binding domain"/>
    <property type="match status" value="1"/>
</dbReference>
<dbReference type="Pfam" id="PF03466">
    <property type="entry name" value="LysR_substrate"/>
    <property type="match status" value="1"/>
</dbReference>
<sequence>MPDRPILGLQDMEAFVAVAESASFTRAAQRLGTGKSNAGKAVQRLEAHLGTRLFQRTTRAVRLTEDGETYLKAARAALEGLSDAENALAARRTEPAGRVRIDMPSAFGRLFLPALEDVRRSHPKVTLDISLSDKHSDAIAEGWDLVIRIGQLPEQGEMMVRKLCTLRNGLYASPQYLERRGMPTSIEDLENRDAIVFRQAAGTIRPWTLDDGSRQFDFLPPTFAVIVSDGQALVDATVEGFGIAQICNQSAQPHLRAQRLVRVLPEADVEGFPVHALVPSGRDMPKKTRLVLDTLAHLMKQATS</sequence>
<dbReference type="InterPro" id="IPR036388">
    <property type="entry name" value="WH-like_DNA-bd_sf"/>
</dbReference>
<dbReference type="InterPro" id="IPR036390">
    <property type="entry name" value="WH_DNA-bd_sf"/>
</dbReference>
<organism evidence="7 8">
    <name type="scientific">Bradyrhizobium jicamae</name>
    <dbReference type="NCBI Taxonomy" id="280332"/>
    <lineage>
        <taxon>Bacteria</taxon>
        <taxon>Pseudomonadati</taxon>
        <taxon>Pseudomonadota</taxon>
        <taxon>Alphaproteobacteria</taxon>
        <taxon>Hyphomicrobiales</taxon>
        <taxon>Nitrobacteraceae</taxon>
        <taxon>Bradyrhizobium</taxon>
    </lineage>
</organism>
<evidence type="ECO:0000313" key="7">
    <source>
        <dbReference type="EMBL" id="MBR0794920.1"/>
    </source>
</evidence>
<dbReference type="SUPFAM" id="SSF53850">
    <property type="entry name" value="Periplasmic binding protein-like II"/>
    <property type="match status" value="1"/>
</dbReference>
<evidence type="ECO:0000256" key="3">
    <source>
        <dbReference type="ARBA" id="ARBA00023015"/>
    </source>
</evidence>
<evidence type="ECO:0000256" key="2">
    <source>
        <dbReference type="ARBA" id="ARBA00009437"/>
    </source>
</evidence>
<evidence type="ECO:0000259" key="6">
    <source>
        <dbReference type="PROSITE" id="PS50931"/>
    </source>
</evidence>
<name>A0ABS5FDR3_9BRAD</name>
<evidence type="ECO:0000256" key="5">
    <source>
        <dbReference type="ARBA" id="ARBA00023163"/>
    </source>
</evidence>
<dbReference type="RefSeq" id="WP_212491980.1">
    <property type="nucleotide sequence ID" value="NZ_JAFCJH010000004.1"/>
</dbReference>
<dbReference type="Proteomes" id="UP001315278">
    <property type="component" value="Unassembled WGS sequence"/>
</dbReference>
<dbReference type="PANTHER" id="PTHR30537">
    <property type="entry name" value="HTH-TYPE TRANSCRIPTIONAL REGULATOR"/>
    <property type="match status" value="1"/>
</dbReference>